<evidence type="ECO:0000313" key="1">
    <source>
        <dbReference type="EMBL" id="SVE16684.1"/>
    </source>
</evidence>
<organism evidence="1">
    <name type="scientific">marine metagenome</name>
    <dbReference type="NCBI Taxonomy" id="408172"/>
    <lineage>
        <taxon>unclassified sequences</taxon>
        <taxon>metagenomes</taxon>
        <taxon>ecological metagenomes</taxon>
    </lineage>
</organism>
<dbReference type="Gene3D" id="3.40.50.1820">
    <property type="entry name" value="alpha/beta hydrolase"/>
    <property type="match status" value="1"/>
</dbReference>
<dbReference type="GO" id="GO:0016042">
    <property type="term" value="P:lipid catabolic process"/>
    <property type="evidence" value="ECO:0007669"/>
    <property type="project" value="InterPro"/>
</dbReference>
<dbReference type="SUPFAM" id="SSF53474">
    <property type="entry name" value="alpha/beta-Hydrolases"/>
    <property type="match status" value="1"/>
</dbReference>
<dbReference type="AlphaFoldDB" id="A0A383B9X2"/>
<dbReference type="PANTHER" id="PTHR34853">
    <property type="match status" value="1"/>
</dbReference>
<proteinExistence type="predicted"/>
<protein>
    <recommendedName>
        <fullName evidence="2">Peptidase S9 prolyl oligopeptidase catalytic domain-containing protein</fullName>
    </recommendedName>
</protein>
<evidence type="ECO:0008006" key="2">
    <source>
        <dbReference type="Google" id="ProtNLM"/>
    </source>
</evidence>
<accession>A0A383B9X2</accession>
<feature type="non-terminal residue" evidence="1">
    <location>
        <position position="219"/>
    </location>
</feature>
<dbReference type="EMBL" id="UINC01198635">
    <property type="protein sequence ID" value="SVE16684.1"/>
    <property type="molecule type" value="Genomic_DNA"/>
</dbReference>
<dbReference type="InterPro" id="IPR005152">
    <property type="entry name" value="Lipase_secreted"/>
</dbReference>
<name>A0A383B9X2_9ZZZZ</name>
<reference evidence="1" key="1">
    <citation type="submission" date="2018-05" db="EMBL/GenBank/DDBJ databases">
        <authorList>
            <person name="Lanie J.A."/>
            <person name="Ng W.-L."/>
            <person name="Kazmierczak K.M."/>
            <person name="Andrzejewski T.M."/>
            <person name="Davidsen T.M."/>
            <person name="Wayne K.J."/>
            <person name="Tettelin H."/>
            <person name="Glass J.I."/>
            <person name="Rusch D."/>
            <person name="Podicherti R."/>
            <person name="Tsui H.-C.T."/>
            <person name="Winkler M.E."/>
        </authorList>
    </citation>
    <scope>NUCLEOTIDE SEQUENCE</scope>
</reference>
<dbReference type="PANTHER" id="PTHR34853:SF1">
    <property type="entry name" value="LIPASE 5"/>
    <property type="match status" value="1"/>
</dbReference>
<gene>
    <name evidence="1" type="ORF">METZ01_LOCUS469538</name>
</gene>
<sequence length="219" mass="24412">MMRLILIFAAGCSICLGARGDLISAQILDTRNRVNNQAYIENELNQIVTDQFSIDPAEYGFWLYKVTYETVDIHGNYHLATGSISYPRVDWPVIANQAFPIMSYQHGTVVEKASVTSVNGEWILPAIVTGSGYVYVEPDYLGLGDSEGMHPYQLAEPYGTAVVDLLRATHQFAAENDQFQINDQLFLAGYSEGGYATMATHQIIERDYSEEFSITVSFP</sequence>
<dbReference type="InterPro" id="IPR029058">
    <property type="entry name" value="AB_hydrolase_fold"/>
</dbReference>
<dbReference type="GO" id="GO:0004806">
    <property type="term" value="F:triacylglycerol lipase activity"/>
    <property type="evidence" value="ECO:0007669"/>
    <property type="project" value="InterPro"/>
</dbReference>